<gene>
    <name evidence="6" type="primary">fnr</name>
    <name evidence="6" type="ORF">VCB98_11040</name>
</gene>
<dbReference type="InterPro" id="IPR036388">
    <property type="entry name" value="WH-like_DNA-bd_sf"/>
</dbReference>
<dbReference type="CDD" id="cd00038">
    <property type="entry name" value="CAP_ED"/>
    <property type="match status" value="1"/>
</dbReference>
<dbReference type="Gene3D" id="1.10.10.10">
    <property type="entry name" value="Winged helix-like DNA-binding domain superfamily/Winged helix DNA-binding domain"/>
    <property type="match status" value="1"/>
</dbReference>
<name>A0AAP6MKH0_9GAMM</name>
<dbReference type="Proteomes" id="UP001302316">
    <property type="component" value="Unassembled WGS sequence"/>
</dbReference>
<reference evidence="6 7" key="1">
    <citation type="submission" date="2023-12" db="EMBL/GenBank/DDBJ databases">
        <title>Whole-genome sequencing of halo(alkali)philic microorganisms from hypersaline lakes.</title>
        <authorList>
            <person name="Sorokin D.Y."/>
            <person name="Merkel A.Y."/>
            <person name="Messina E."/>
            <person name="Yakimov M."/>
        </authorList>
    </citation>
    <scope>NUCLEOTIDE SEQUENCE [LARGE SCALE GENOMIC DNA]</scope>
    <source>
        <strain evidence="6 7">AB-CW1</strain>
    </source>
</reference>
<dbReference type="Pfam" id="PF00027">
    <property type="entry name" value="cNMP_binding"/>
    <property type="match status" value="1"/>
</dbReference>
<evidence type="ECO:0000313" key="7">
    <source>
        <dbReference type="Proteomes" id="UP001302316"/>
    </source>
</evidence>
<keyword evidence="7" id="KW-1185">Reference proteome</keyword>
<dbReference type="GO" id="GO:0003700">
    <property type="term" value="F:DNA-binding transcription factor activity"/>
    <property type="evidence" value="ECO:0007669"/>
    <property type="project" value="TreeGrafter"/>
</dbReference>
<feature type="domain" description="Cyclic nucleotide-binding" evidence="4">
    <location>
        <begin position="30"/>
        <end position="114"/>
    </location>
</feature>
<dbReference type="PRINTS" id="PR00034">
    <property type="entry name" value="HTHCRP"/>
</dbReference>
<dbReference type="GO" id="GO:0005829">
    <property type="term" value="C:cytosol"/>
    <property type="evidence" value="ECO:0007669"/>
    <property type="project" value="TreeGrafter"/>
</dbReference>
<dbReference type="PROSITE" id="PS50042">
    <property type="entry name" value="CNMP_BINDING_3"/>
    <property type="match status" value="1"/>
</dbReference>
<dbReference type="InterPro" id="IPR018490">
    <property type="entry name" value="cNMP-bd_dom_sf"/>
</dbReference>
<dbReference type="SMART" id="SM00419">
    <property type="entry name" value="HTH_CRP"/>
    <property type="match status" value="1"/>
</dbReference>
<keyword evidence="1" id="KW-0805">Transcription regulation</keyword>
<dbReference type="FunFam" id="1.10.10.10:FF:000028">
    <property type="entry name" value="Fumarate/nitrate reduction transcriptional regulator Fnr"/>
    <property type="match status" value="1"/>
</dbReference>
<organism evidence="6 7">
    <name type="scientific">Natronospira elongata</name>
    <dbReference type="NCBI Taxonomy" id="3110268"/>
    <lineage>
        <taxon>Bacteria</taxon>
        <taxon>Pseudomonadati</taxon>
        <taxon>Pseudomonadota</taxon>
        <taxon>Gammaproteobacteria</taxon>
        <taxon>Natronospirales</taxon>
        <taxon>Natronospiraceae</taxon>
        <taxon>Natronospira</taxon>
    </lineage>
</organism>
<dbReference type="PANTHER" id="PTHR24567:SF75">
    <property type="entry name" value="FUMARATE AND NITRATE REDUCTION REGULATORY PROTEIN"/>
    <property type="match status" value="1"/>
</dbReference>
<dbReference type="GO" id="GO:0003677">
    <property type="term" value="F:DNA binding"/>
    <property type="evidence" value="ECO:0007669"/>
    <property type="project" value="UniProtKB-KW"/>
</dbReference>
<accession>A0AAP6MKH0</accession>
<dbReference type="InterPro" id="IPR012318">
    <property type="entry name" value="HTH_CRP"/>
</dbReference>
<dbReference type="EMBL" id="JAYGII010000029">
    <property type="protein sequence ID" value="MEA5446354.1"/>
    <property type="molecule type" value="Genomic_DNA"/>
</dbReference>
<protein>
    <submittedName>
        <fullName evidence="6">Fumarate/nitrate reduction transcriptional regulator Fnr</fullName>
    </submittedName>
</protein>
<dbReference type="InterPro" id="IPR014710">
    <property type="entry name" value="RmlC-like_jellyroll"/>
</dbReference>
<dbReference type="CDD" id="cd00092">
    <property type="entry name" value="HTH_CRP"/>
    <property type="match status" value="1"/>
</dbReference>
<dbReference type="Gene3D" id="2.60.120.10">
    <property type="entry name" value="Jelly Rolls"/>
    <property type="match status" value="1"/>
</dbReference>
<dbReference type="AlphaFoldDB" id="A0AAP6MKH0"/>
<dbReference type="PROSITE" id="PS51063">
    <property type="entry name" value="HTH_CRP_2"/>
    <property type="match status" value="1"/>
</dbReference>
<dbReference type="SMART" id="SM00100">
    <property type="entry name" value="cNMP"/>
    <property type="match status" value="1"/>
</dbReference>
<evidence type="ECO:0000259" key="5">
    <source>
        <dbReference type="PROSITE" id="PS51063"/>
    </source>
</evidence>
<keyword evidence="2" id="KW-0238">DNA-binding</keyword>
<proteinExistence type="predicted"/>
<dbReference type="SUPFAM" id="SSF46785">
    <property type="entry name" value="Winged helix' DNA-binding domain"/>
    <property type="match status" value="1"/>
</dbReference>
<evidence type="ECO:0000313" key="6">
    <source>
        <dbReference type="EMBL" id="MEA5446354.1"/>
    </source>
</evidence>
<sequence length="246" mass="27238">MPASPGQSSALDLRELKRVCSNCSLSELCVPMGLNRAEVERLDSVVEVSRSMHVGDHLFRRGDPMRSIYAVRSGMYKSYLINEEGEEQVIGFHLPGELVGLDAIYPDAHQCSVVALDTASACVLPFAQLSELAGDIPGLQRQIMRLLSKEISSLVPRAADSTAEQRMAAFLMDLARRLGERGYSATDLRLAMPRKDIANYLCLATETVSRVLKKFQTQGWIEVDRRDIRLLDPDALGQLAKDDQSD</sequence>
<dbReference type="InterPro" id="IPR050397">
    <property type="entry name" value="Env_Response_Regulators"/>
</dbReference>
<dbReference type="Pfam" id="PF13545">
    <property type="entry name" value="HTH_Crp_2"/>
    <property type="match status" value="1"/>
</dbReference>
<evidence type="ECO:0000256" key="3">
    <source>
        <dbReference type="ARBA" id="ARBA00023163"/>
    </source>
</evidence>
<evidence type="ECO:0000256" key="1">
    <source>
        <dbReference type="ARBA" id="ARBA00023015"/>
    </source>
</evidence>
<dbReference type="PANTHER" id="PTHR24567">
    <property type="entry name" value="CRP FAMILY TRANSCRIPTIONAL REGULATORY PROTEIN"/>
    <property type="match status" value="1"/>
</dbReference>
<comment type="caution">
    <text evidence="6">The sequence shown here is derived from an EMBL/GenBank/DDBJ whole genome shotgun (WGS) entry which is preliminary data.</text>
</comment>
<dbReference type="NCBIfam" id="NF008365">
    <property type="entry name" value="PRK11161.1"/>
    <property type="match status" value="1"/>
</dbReference>
<dbReference type="RefSeq" id="WP_346052531.1">
    <property type="nucleotide sequence ID" value="NZ_JAYGII010000029.1"/>
</dbReference>
<feature type="domain" description="HTH crp-type" evidence="5">
    <location>
        <begin position="161"/>
        <end position="234"/>
    </location>
</feature>
<dbReference type="SUPFAM" id="SSF51206">
    <property type="entry name" value="cAMP-binding domain-like"/>
    <property type="match status" value="1"/>
</dbReference>
<evidence type="ECO:0000259" key="4">
    <source>
        <dbReference type="PROSITE" id="PS50042"/>
    </source>
</evidence>
<dbReference type="InterPro" id="IPR000595">
    <property type="entry name" value="cNMP-bd_dom"/>
</dbReference>
<dbReference type="InterPro" id="IPR036390">
    <property type="entry name" value="WH_DNA-bd_sf"/>
</dbReference>
<evidence type="ECO:0000256" key="2">
    <source>
        <dbReference type="ARBA" id="ARBA00023125"/>
    </source>
</evidence>
<keyword evidence="3" id="KW-0804">Transcription</keyword>